<organism evidence="2">
    <name type="scientific">Setaria italica</name>
    <name type="common">Foxtail millet</name>
    <name type="synonym">Panicum italicum</name>
    <dbReference type="NCBI Taxonomy" id="4555"/>
    <lineage>
        <taxon>Eukaryota</taxon>
        <taxon>Viridiplantae</taxon>
        <taxon>Streptophyta</taxon>
        <taxon>Embryophyta</taxon>
        <taxon>Tracheophyta</taxon>
        <taxon>Spermatophyta</taxon>
        <taxon>Magnoliopsida</taxon>
        <taxon>Liliopsida</taxon>
        <taxon>Poales</taxon>
        <taxon>Poaceae</taxon>
        <taxon>PACMAD clade</taxon>
        <taxon>Panicoideae</taxon>
        <taxon>Panicodae</taxon>
        <taxon>Paniceae</taxon>
        <taxon>Cenchrinae</taxon>
        <taxon>Setaria</taxon>
    </lineage>
</organism>
<dbReference type="EMBL" id="CM003533">
    <property type="protein sequence ID" value="RCV29850.1"/>
    <property type="molecule type" value="Genomic_DNA"/>
</dbReference>
<sequence length="123" mass="12561">MERAEGAEVKEKSSHEQEGDEAMSPAASAAIFAFLAHPVSLLRHVAHACAGYLGLKDLQKPSVPASSSAAAAAACHQQDEAAAASEDCAAAAVVQVRSRGLTPPERPRSTPVESIGGAGGRHH</sequence>
<feature type="region of interest" description="Disordered" evidence="1">
    <location>
        <begin position="99"/>
        <end position="123"/>
    </location>
</feature>
<reference evidence="2" key="1">
    <citation type="journal article" date="2012" name="Nat. Biotechnol.">
        <title>Reference genome sequence of the model plant Setaria.</title>
        <authorList>
            <person name="Bennetzen J.L."/>
            <person name="Schmutz J."/>
            <person name="Wang H."/>
            <person name="Percifield R."/>
            <person name="Hawkins J."/>
            <person name="Pontaroli A.C."/>
            <person name="Estep M."/>
            <person name="Feng L."/>
            <person name="Vaughn J.N."/>
            <person name="Grimwood J."/>
            <person name="Jenkins J."/>
            <person name="Barry K."/>
            <person name="Lindquist E."/>
            <person name="Hellsten U."/>
            <person name="Deshpande S."/>
            <person name="Wang X."/>
            <person name="Wu X."/>
            <person name="Mitros T."/>
            <person name="Triplett J."/>
            <person name="Yang X."/>
            <person name="Ye C.Y."/>
            <person name="Mauro-Herrera M."/>
            <person name="Wang L."/>
            <person name="Li P."/>
            <person name="Sharma M."/>
            <person name="Sharma R."/>
            <person name="Ronald P.C."/>
            <person name="Panaud O."/>
            <person name="Kellogg E.A."/>
            <person name="Brutnell T.P."/>
            <person name="Doust A.N."/>
            <person name="Tuskan G.A."/>
            <person name="Rokhsar D."/>
            <person name="Devos K.M."/>
        </authorList>
    </citation>
    <scope>NUCLEOTIDE SEQUENCE [LARGE SCALE GENOMIC DNA]</scope>
    <source>
        <strain evidence="2">Yugu1</strain>
    </source>
</reference>
<proteinExistence type="predicted"/>
<dbReference type="OrthoDB" id="10493043at2759"/>
<evidence type="ECO:0000313" key="2">
    <source>
        <dbReference type="EMBL" id="RCV29850.1"/>
    </source>
</evidence>
<gene>
    <name evidence="2" type="ORF">SETIT_6G046500v2</name>
</gene>
<evidence type="ECO:0000256" key="1">
    <source>
        <dbReference type="SAM" id="MobiDB-lite"/>
    </source>
</evidence>
<protein>
    <submittedName>
        <fullName evidence="2">Uncharacterized protein</fullName>
    </submittedName>
</protein>
<name>A0A368RJS8_SETIT</name>
<dbReference type="AlphaFoldDB" id="A0A368RJS8"/>
<feature type="region of interest" description="Disordered" evidence="1">
    <location>
        <begin position="1"/>
        <end position="23"/>
    </location>
</feature>
<accession>A0A368RJS8</accession>
<feature type="compositionally biased region" description="Basic and acidic residues" evidence="1">
    <location>
        <begin position="1"/>
        <end position="17"/>
    </location>
</feature>
<reference evidence="2" key="2">
    <citation type="submission" date="2015-07" db="EMBL/GenBank/DDBJ databases">
        <authorList>
            <person name="Noorani M."/>
        </authorList>
    </citation>
    <scope>NUCLEOTIDE SEQUENCE</scope>
    <source>
        <strain evidence="2">Yugu1</strain>
    </source>
</reference>